<dbReference type="Pfam" id="PF00102">
    <property type="entry name" value="Y_phosphatase"/>
    <property type="match status" value="1"/>
</dbReference>
<dbReference type="EMBL" id="CAXITT010001152">
    <property type="protein sequence ID" value="CAL1548037.1"/>
    <property type="molecule type" value="Genomic_DNA"/>
</dbReference>
<feature type="domain" description="Tyrosine specific protein phosphatases" evidence="1">
    <location>
        <begin position="67"/>
        <end position="140"/>
    </location>
</feature>
<dbReference type="InterPro" id="IPR000387">
    <property type="entry name" value="Tyr_Pase_dom"/>
</dbReference>
<evidence type="ECO:0000313" key="2">
    <source>
        <dbReference type="EMBL" id="CAL1548037.1"/>
    </source>
</evidence>
<reference evidence="2 3" key="1">
    <citation type="submission" date="2024-04" db="EMBL/GenBank/DDBJ databases">
        <authorList>
            <consortium name="Genoscope - CEA"/>
            <person name="William W."/>
        </authorList>
    </citation>
    <scope>NUCLEOTIDE SEQUENCE [LARGE SCALE GENOMIC DNA]</scope>
</reference>
<evidence type="ECO:0000259" key="1">
    <source>
        <dbReference type="PROSITE" id="PS50056"/>
    </source>
</evidence>
<keyword evidence="3" id="KW-1185">Reference proteome</keyword>
<dbReference type="Gene3D" id="3.90.190.10">
    <property type="entry name" value="Protein tyrosine phosphatase superfamily"/>
    <property type="match status" value="1"/>
</dbReference>
<dbReference type="InterPro" id="IPR003595">
    <property type="entry name" value="Tyr_Pase_cat"/>
</dbReference>
<dbReference type="SUPFAM" id="SSF52799">
    <property type="entry name" value="(Phosphotyrosine protein) phosphatases II"/>
    <property type="match status" value="1"/>
</dbReference>
<dbReference type="SMART" id="SM00404">
    <property type="entry name" value="PTPc_motif"/>
    <property type="match status" value="1"/>
</dbReference>
<evidence type="ECO:0000313" key="3">
    <source>
        <dbReference type="Proteomes" id="UP001497497"/>
    </source>
</evidence>
<dbReference type="Proteomes" id="UP001497497">
    <property type="component" value="Unassembled WGS sequence"/>
</dbReference>
<proteinExistence type="predicted"/>
<protein>
    <recommendedName>
        <fullName evidence="1">Tyrosine specific protein phosphatases domain-containing protein</fullName>
    </recommendedName>
</protein>
<organism evidence="2 3">
    <name type="scientific">Lymnaea stagnalis</name>
    <name type="common">Great pond snail</name>
    <name type="synonym">Helix stagnalis</name>
    <dbReference type="NCBI Taxonomy" id="6523"/>
    <lineage>
        <taxon>Eukaryota</taxon>
        <taxon>Metazoa</taxon>
        <taxon>Spiralia</taxon>
        <taxon>Lophotrochozoa</taxon>
        <taxon>Mollusca</taxon>
        <taxon>Gastropoda</taxon>
        <taxon>Heterobranchia</taxon>
        <taxon>Euthyneura</taxon>
        <taxon>Panpulmonata</taxon>
        <taxon>Hygrophila</taxon>
        <taxon>Lymnaeoidea</taxon>
        <taxon>Lymnaeidae</taxon>
        <taxon>Lymnaea</taxon>
    </lineage>
</organism>
<accession>A0AAV2IQL0</accession>
<dbReference type="InterPro" id="IPR029021">
    <property type="entry name" value="Prot-tyrosine_phosphatase-like"/>
</dbReference>
<name>A0AAV2IQL0_LYMST</name>
<dbReference type="InterPro" id="IPR000242">
    <property type="entry name" value="PTP_cat"/>
</dbReference>
<sequence length="188" mass="20995">MSEPMTCGNINVEAGLVHLGASWEEQSISITVQKRKKSLIPTPTTHSHFVDLSVTHLKYTSTVYNTEKFLAFLSHARSCSAHQGKVLYTCRNGADMSGLACVLSLLLDRFDNDHYLTVPLVVGAVKTIRQQVIPTLDQYKMLYQLVKLYSESESVYYNHGHANNSSKGQSNPAFVSTSDEDRYVYANL</sequence>
<gene>
    <name evidence="2" type="ORF">GSLYS_00021354001</name>
</gene>
<dbReference type="PROSITE" id="PS50056">
    <property type="entry name" value="TYR_PHOSPHATASE_2"/>
    <property type="match status" value="1"/>
</dbReference>
<dbReference type="AlphaFoldDB" id="A0AAV2IQL0"/>
<comment type="caution">
    <text evidence="2">The sequence shown here is derived from an EMBL/GenBank/DDBJ whole genome shotgun (WGS) entry which is preliminary data.</text>
</comment>
<dbReference type="GO" id="GO:0004725">
    <property type="term" value="F:protein tyrosine phosphatase activity"/>
    <property type="evidence" value="ECO:0007669"/>
    <property type="project" value="InterPro"/>
</dbReference>